<name>A0A0A9XKQ2_LYGHE</name>
<evidence type="ECO:0000256" key="6">
    <source>
        <dbReference type="ARBA" id="ARBA00022827"/>
    </source>
</evidence>
<keyword evidence="7" id="KW-0560">Oxidoreductase</keyword>
<feature type="non-terminal residue" evidence="13">
    <location>
        <position position="1"/>
    </location>
</feature>
<evidence type="ECO:0000313" key="13">
    <source>
        <dbReference type="EMBL" id="JAG21307.1"/>
    </source>
</evidence>
<keyword evidence="8" id="KW-0520">NAD</keyword>
<evidence type="ECO:0000256" key="8">
    <source>
        <dbReference type="ARBA" id="ARBA00023027"/>
    </source>
</evidence>
<dbReference type="InterPro" id="IPR008333">
    <property type="entry name" value="Cbr1-like_FAD-bd_dom"/>
</dbReference>
<keyword evidence="11" id="KW-0472">Membrane</keyword>
<keyword evidence="9" id="KW-0496">Mitochondrion</keyword>
<protein>
    <recommendedName>
        <fullName evidence="4">cytochrome-b5 reductase</fullName>
        <ecNumber evidence="4">1.6.2.2</ecNumber>
    </recommendedName>
</protein>
<feature type="binding site" evidence="10">
    <location>
        <position position="131"/>
    </location>
    <ligand>
        <name>FAD</name>
        <dbReference type="ChEBI" id="CHEBI:57692"/>
    </ligand>
</feature>
<dbReference type="EMBL" id="GBHO01022297">
    <property type="protein sequence ID" value="JAG21307.1"/>
    <property type="molecule type" value="Transcribed_RNA"/>
</dbReference>
<evidence type="ECO:0000256" key="2">
    <source>
        <dbReference type="ARBA" id="ARBA00004173"/>
    </source>
</evidence>
<evidence type="ECO:0000256" key="11">
    <source>
        <dbReference type="SAM" id="Phobius"/>
    </source>
</evidence>
<dbReference type="EC" id="1.6.2.2" evidence="4"/>
<evidence type="ECO:0000313" key="14">
    <source>
        <dbReference type="EMBL" id="JAQ12484.1"/>
    </source>
</evidence>
<feature type="binding site" evidence="10">
    <location>
        <position position="116"/>
    </location>
    <ligand>
        <name>FAD</name>
        <dbReference type="ChEBI" id="CHEBI:57692"/>
    </ligand>
</feature>
<evidence type="ECO:0000256" key="9">
    <source>
        <dbReference type="ARBA" id="ARBA00023128"/>
    </source>
</evidence>
<dbReference type="InterPro" id="IPR001834">
    <property type="entry name" value="CBR-like"/>
</dbReference>
<feature type="domain" description="FAD-binding FR-type" evidence="12">
    <location>
        <begin position="61"/>
        <end position="150"/>
    </location>
</feature>
<sequence>VSVLYCTIRRTESKMTGVWSACALLSAGSILGWVCNSHIHHKEKTVVCANKSVHILPFSPDAYQSYKLLSSRYESHDTRRFCFALNKTTDTFAIPVASCIIAKFTDNEGKDIVRPYTPITSNGTKGYFELLVKKYNKGQMGTHLFNMQPG</sequence>
<evidence type="ECO:0000256" key="5">
    <source>
        <dbReference type="ARBA" id="ARBA00022630"/>
    </source>
</evidence>
<feature type="binding site" evidence="10">
    <location>
        <position position="140"/>
    </location>
    <ligand>
        <name>FAD</name>
        <dbReference type="ChEBI" id="CHEBI:57692"/>
    </ligand>
</feature>
<evidence type="ECO:0000259" key="12">
    <source>
        <dbReference type="PROSITE" id="PS51384"/>
    </source>
</evidence>
<comment type="cofactor">
    <cofactor evidence="1 10">
        <name>FAD</name>
        <dbReference type="ChEBI" id="CHEBI:57692"/>
    </cofactor>
</comment>
<reference evidence="14" key="3">
    <citation type="journal article" date="2016" name="Gigascience">
        <title>De novo construction of an expanded transcriptome assembly for the western tarnished plant bug, Lygus hesperus.</title>
        <authorList>
            <person name="Tassone E.E."/>
            <person name="Geib S.M."/>
            <person name="Hall B."/>
            <person name="Fabrick J.A."/>
            <person name="Brent C.S."/>
            <person name="Hull J.J."/>
        </authorList>
    </citation>
    <scope>NUCLEOTIDE SEQUENCE</scope>
</reference>
<dbReference type="EMBL" id="GDHC01006145">
    <property type="protein sequence ID" value="JAQ12484.1"/>
    <property type="molecule type" value="Transcribed_RNA"/>
</dbReference>
<evidence type="ECO:0000256" key="4">
    <source>
        <dbReference type="ARBA" id="ARBA00012011"/>
    </source>
</evidence>
<keyword evidence="6 10" id="KW-0274">FAD</keyword>
<evidence type="ECO:0000256" key="7">
    <source>
        <dbReference type="ARBA" id="ARBA00023002"/>
    </source>
</evidence>
<dbReference type="PROSITE" id="PS51384">
    <property type="entry name" value="FAD_FR"/>
    <property type="match status" value="1"/>
</dbReference>
<evidence type="ECO:0000256" key="3">
    <source>
        <dbReference type="ARBA" id="ARBA00006105"/>
    </source>
</evidence>
<keyword evidence="5 10" id="KW-0285">Flavoprotein</keyword>
<dbReference type="InterPro" id="IPR017938">
    <property type="entry name" value="Riboflavin_synthase-like_b-brl"/>
</dbReference>
<dbReference type="Gene3D" id="2.40.30.10">
    <property type="entry name" value="Translation factors"/>
    <property type="match status" value="1"/>
</dbReference>
<proteinExistence type="inferred from homology"/>
<comment type="subcellular location">
    <subcellularLocation>
        <location evidence="2">Mitochondrion</location>
    </subcellularLocation>
</comment>
<feature type="binding site" evidence="10">
    <location>
        <position position="133"/>
    </location>
    <ligand>
        <name>FAD</name>
        <dbReference type="ChEBI" id="CHEBI:57692"/>
    </ligand>
</feature>
<dbReference type="GO" id="GO:0005739">
    <property type="term" value="C:mitochondrion"/>
    <property type="evidence" value="ECO:0007669"/>
    <property type="project" value="UniProtKB-SubCell"/>
</dbReference>
<dbReference type="GO" id="GO:0090524">
    <property type="term" value="F:cytochrome-b5 reductase activity, acting on NADH"/>
    <property type="evidence" value="ECO:0007669"/>
    <property type="project" value="UniProtKB-EC"/>
</dbReference>
<gene>
    <name evidence="13" type="primary">MCR1</name>
    <name evidence="13" type="ORF">CM83_2878</name>
    <name evidence="14" type="ORF">g.93933</name>
</gene>
<dbReference type="FunFam" id="2.40.30.10:FF:000032">
    <property type="entry name" value="NADH-cytochrome b5 reductase"/>
    <property type="match status" value="1"/>
</dbReference>
<reference evidence="13" key="2">
    <citation type="submission" date="2014-07" db="EMBL/GenBank/DDBJ databases">
        <authorList>
            <person name="Hull J."/>
        </authorList>
    </citation>
    <scope>NUCLEOTIDE SEQUENCE</scope>
</reference>
<dbReference type="PANTHER" id="PTHR19370">
    <property type="entry name" value="NADH-CYTOCHROME B5 REDUCTASE"/>
    <property type="match status" value="1"/>
</dbReference>
<keyword evidence="11" id="KW-0812">Transmembrane</keyword>
<evidence type="ECO:0000256" key="10">
    <source>
        <dbReference type="PIRSR" id="PIRSR601834-1"/>
    </source>
</evidence>
<comment type="similarity">
    <text evidence="3">Belongs to the flavoprotein pyridine nucleotide cytochrome reductase family.</text>
</comment>
<keyword evidence="11" id="KW-1133">Transmembrane helix</keyword>
<reference evidence="13" key="1">
    <citation type="journal article" date="2014" name="PLoS ONE">
        <title>Transcriptome-Based Identification of ABC Transporters in the Western Tarnished Plant Bug Lygus hesperus.</title>
        <authorList>
            <person name="Hull J.J."/>
            <person name="Chaney K."/>
            <person name="Geib S.M."/>
            <person name="Fabrick J.A."/>
            <person name="Brent C.S."/>
            <person name="Walsh D."/>
            <person name="Lavine L.C."/>
        </authorList>
    </citation>
    <scope>NUCLEOTIDE SEQUENCE</scope>
</reference>
<feature type="transmembrane region" description="Helical" evidence="11">
    <location>
        <begin position="17"/>
        <end position="35"/>
    </location>
</feature>
<feature type="binding site" evidence="10">
    <location>
        <position position="114"/>
    </location>
    <ligand>
        <name>FAD</name>
        <dbReference type="ChEBI" id="CHEBI:57692"/>
    </ligand>
</feature>
<evidence type="ECO:0000256" key="1">
    <source>
        <dbReference type="ARBA" id="ARBA00001974"/>
    </source>
</evidence>
<organism evidence="13">
    <name type="scientific">Lygus hesperus</name>
    <name type="common">Western plant bug</name>
    <dbReference type="NCBI Taxonomy" id="30085"/>
    <lineage>
        <taxon>Eukaryota</taxon>
        <taxon>Metazoa</taxon>
        <taxon>Ecdysozoa</taxon>
        <taxon>Arthropoda</taxon>
        <taxon>Hexapoda</taxon>
        <taxon>Insecta</taxon>
        <taxon>Pterygota</taxon>
        <taxon>Neoptera</taxon>
        <taxon>Paraneoptera</taxon>
        <taxon>Hemiptera</taxon>
        <taxon>Heteroptera</taxon>
        <taxon>Panheteroptera</taxon>
        <taxon>Cimicomorpha</taxon>
        <taxon>Miridae</taxon>
        <taxon>Mirini</taxon>
        <taxon>Lygus</taxon>
    </lineage>
</organism>
<dbReference type="SUPFAM" id="SSF63380">
    <property type="entry name" value="Riboflavin synthase domain-like"/>
    <property type="match status" value="1"/>
</dbReference>
<dbReference type="Pfam" id="PF00970">
    <property type="entry name" value="FAD_binding_6"/>
    <property type="match status" value="1"/>
</dbReference>
<dbReference type="PANTHER" id="PTHR19370:SF171">
    <property type="entry name" value="NADH-CYTOCHROME B5 REDUCTASE 2"/>
    <property type="match status" value="1"/>
</dbReference>
<feature type="binding site" evidence="10">
    <location>
        <position position="115"/>
    </location>
    <ligand>
        <name>FAD</name>
        <dbReference type="ChEBI" id="CHEBI:57692"/>
    </ligand>
</feature>
<accession>A0A0A9XKQ2</accession>
<dbReference type="AlphaFoldDB" id="A0A0A9XKQ2"/>
<dbReference type="InterPro" id="IPR017927">
    <property type="entry name" value="FAD-bd_FR_type"/>
</dbReference>